<keyword evidence="1" id="KW-0472">Membrane</keyword>
<feature type="transmembrane region" description="Helical" evidence="1">
    <location>
        <begin position="12"/>
        <end position="35"/>
    </location>
</feature>
<organism evidence="2 3">
    <name type="scientific">Streptomyces alkaliterrae</name>
    <dbReference type="NCBI Taxonomy" id="2213162"/>
    <lineage>
        <taxon>Bacteria</taxon>
        <taxon>Bacillati</taxon>
        <taxon>Actinomycetota</taxon>
        <taxon>Actinomycetes</taxon>
        <taxon>Kitasatosporales</taxon>
        <taxon>Streptomycetaceae</taxon>
        <taxon>Streptomyces</taxon>
    </lineage>
</organism>
<evidence type="ECO:0000256" key="1">
    <source>
        <dbReference type="SAM" id="Phobius"/>
    </source>
</evidence>
<keyword evidence="1" id="KW-0812">Transmembrane</keyword>
<accession>A0A7W3ZQT1</accession>
<evidence type="ECO:0000313" key="3">
    <source>
        <dbReference type="Proteomes" id="UP000525686"/>
    </source>
</evidence>
<sequence>PRPGRQQVTAASVGLVVGSLALLVVASTFALQLVYKDYYDCVDDALTISSREACEDLLPERLRPILGERD</sequence>
<protein>
    <submittedName>
        <fullName evidence="2">Uncharacterized protein</fullName>
    </submittedName>
</protein>
<evidence type="ECO:0000313" key="2">
    <source>
        <dbReference type="EMBL" id="MBB1257113.1"/>
    </source>
</evidence>
<gene>
    <name evidence="2" type="ORF">H3146_27850</name>
</gene>
<name>A0A7W3ZQT1_9ACTN</name>
<proteinExistence type="predicted"/>
<dbReference type="AlphaFoldDB" id="A0A7W3ZQT1"/>
<dbReference type="EMBL" id="JABJWZ010000630">
    <property type="protein sequence ID" value="MBB1257113.1"/>
    <property type="molecule type" value="Genomic_DNA"/>
</dbReference>
<reference evidence="3" key="1">
    <citation type="submission" date="2020-05" db="EMBL/GenBank/DDBJ databases">
        <title>Classification of alakaliphilic streptomycetes isolated from an alkaline soil next to Lonar Crater, India and a proposal for the recognition of Streptomyces alkaliterrae sp. nov.</title>
        <authorList>
            <person name="Golinska P."/>
        </authorList>
    </citation>
    <scope>NUCLEOTIDE SEQUENCE [LARGE SCALE GENOMIC DNA]</scope>
    <source>
        <strain evidence="3">OF3</strain>
    </source>
</reference>
<keyword evidence="1" id="KW-1133">Transmembrane helix</keyword>
<feature type="non-terminal residue" evidence="2">
    <location>
        <position position="1"/>
    </location>
</feature>
<dbReference type="Proteomes" id="UP000525686">
    <property type="component" value="Unassembled WGS sequence"/>
</dbReference>
<comment type="caution">
    <text evidence="2">The sequence shown here is derived from an EMBL/GenBank/DDBJ whole genome shotgun (WGS) entry which is preliminary data.</text>
</comment>